<evidence type="ECO:0000256" key="1">
    <source>
        <dbReference type="SAM" id="MobiDB-lite"/>
    </source>
</evidence>
<dbReference type="InterPro" id="IPR023631">
    <property type="entry name" value="Amidase_dom"/>
</dbReference>
<accession>A0ABY0HHK2</accession>
<evidence type="ECO:0008006" key="6">
    <source>
        <dbReference type="Google" id="ProtNLM"/>
    </source>
</evidence>
<keyword evidence="5" id="KW-1185">Reference proteome</keyword>
<dbReference type="PANTHER" id="PTHR46310">
    <property type="entry name" value="AMIDASE 1"/>
    <property type="match status" value="1"/>
</dbReference>
<dbReference type="InterPro" id="IPR058329">
    <property type="entry name" value="Arp1_N"/>
</dbReference>
<evidence type="ECO:0000313" key="5">
    <source>
        <dbReference type="Proteomes" id="UP000294003"/>
    </source>
</evidence>
<feature type="domain" description="Scytalone dehydratase-like protein Arp1 N-terminal" evidence="3">
    <location>
        <begin position="79"/>
        <end position="221"/>
    </location>
</feature>
<feature type="region of interest" description="Disordered" evidence="1">
    <location>
        <begin position="47"/>
        <end position="82"/>
    </location>
</feature>
<sequence>MVQVGISVLASENGTQAPTQDEAPSPLITDQAPALRFAALATPYNHHQARALATPPDDDLRGRGLRSGEHDHTSPTSATPKAVLKGDCSASASAASSLVPFTVIYADAETFVTGAYLEAVVAGYLEGDDVFTEDFLEGVLIANNATITGPGPPRMDGSALDYLMSFSPKHLFLDVSLKRSGFPSEVAVNYIAGLDGGIDPPPGPYAASISKSTISLGAVYRLYRDSYRNSIYGTYASGDGQDSFSPVEICQPRFWDPMIPVPSRIYYWDDPRPFAGYRVAIKDLFDMKGLITSGGSRAWAEIAEPANETAPSIQRIVDLGGVLIGKYKLAQFASGADPWGWQDALYPFNPRGDGWLTCSASSPGGGCSIAAYDWLDFAIGSDTDSSMRRPAAVSGTYGNRPSQGLTTLKRLMHLGAATDKAGVFARDVHACVHFAKHWYAPELHEDPAVTGLSALEVPTSSGFPKRILYLTDYPPLRNPAEEVLQAFIRDVVRVFGMTVENTNLTAVVDAADDSVPTSEHTREAYAAALATKRRGVEWFGAEVLRATPESRSESIMLWDIGTGGLPSYREGELVEAGAAAFLAETPPGAGINGASLCPVYGCVDMTVPIGPGPLPEQCLLRRGDAARHRRRRRQARLRLHALGHAREARRGGRAEDRQDGTDRVLRECGQWLAC</sequence>
<evidence type="ECO:0000259" key="2">
    <source>
        <dbReference type="Pfam" id="PF01425"/>
    </source>
</evidence>
<proteinExistence type="predicted"/>
<organism evidence="4 5">
    <name type="scientific">Monosporascus cannonballus</name>
    <dbReference type="NCBI Taxonomy" id="155416"/>
    <lineage>
        <taxon>Eukaryota</taxon>
        <taxon>Fungi</taxon>
        <taxon>Dikarya</taxon>
        <taxon>Ascomycota</taxon>
        <taxon>Pezizomycotina</taxon>
        <taxon>Sordariomycetes</taxon>
        <taxon>Xylariomycetidae</taxon>
        <taxon>Xylariales</taxon>
        <taxon>Xylariales incertae sedis</taxon>
        <taxon>Monosporascus</taxon>
    </lineage>
</organism>
<gene>
    <name evidence="4" type="ORF">DL762_001206</name>
</gene>
<dbReference type="Proteomes" id="UP000294003">
    <property type="component" value="Unassembled WGS sequence"/>
</dbReference>
<dbReference type="EMBL" id="QJNS01000019">
    <property type="protein sequence ID" value="RYO93257.1"/>
    <property type="molecule type" value="Genomic_DNA"/>
</dbReference>
<evidence type="ECO:0000259" key="3">
    <source>
        <dbReference type="Pfam" id="PF26053"/>
    </source>
</evidence>
<feature type="domain" description="Amidase" evidence="2">
    <location>
        <begin position="272"/>
        <end position="444"/>
    </location>
</feature>
<dbReference type="Pfam" id="PF01425">
    <property type="entry name" value="Amidase"/>
    <property type="match status" value="1"/>
</dbReference>
<name>A0ABY0HHK2_9PEZI</name>
<dbReference type="SUPFAM" id="SSF75304">
    <property type="entry name" value="Amidase signature (AS) enzymes"/>
    <property type="match status" value="1"/>
</dbReference>
<dbReference type="InterPro" id="IPR036928">
    <property type="entry name" value="AS_sf"/>
</dbReference>
<dbReference type="Pfam" id="PF26053">
    <property type="entry name" value="DUF8016"/>
    <property type="match status" value="1"/>
</dbReference>
<dbReference type="PANTHER" id="PTHR46310:SF7">
    <property type="entry name" value="AMIDASE 1"/>
    <property type="match status" value="1"/>
</dbReference>
<dbReference type="Gene3D" id="3.90.1300.10">
    <property type="entry name" value="Amidase signature (AS) domain"/>
    <property type="match status" value="1"/>
</dbReference>
<evidence type="ECO:0000313" key="4">
    <source>
        <dbReference type="EMBL" id="RYO93257.1"/>
    </source>
</evidence>
<reference evidence="4 5" key="1">
    <citation type="submission" date="2018-06" db="EMBL/GenBank/DDBJ databases">
        <title>Complete Genomes of Monosporascus.</title>
        <authorList>
            <person name="Robinson A.J."/>
            <person name="Natvig D.O."/>
        </authorList>
    </citation>
    <scope>NUCLEOTIDE SEQUENCE [LARGE SCALE GENOMIC DNA]</scope>
    <source>
        <strain evidence="4 5">CBS 609.92</strain>
    </source>
</reference>
<protein>
    <recommendedName>
        <fullName evidence="6">Amidase domain-containing protein</fullName>
    </recommendedName>
</protein>
<comment type="caution">
    <text evidence="4">The sequence shown here is derived from an EMBL/GenBank/DDBJ whole genome shotgun (WGS) entry which is preliminary data.</text>
</comment>
<feature type="compositionally biased region" description="Basic and acidic residues" evidence="1">
    <location>
        <begin position="58"/>
        <end position="73"/>
    </location>
</feature>